<keyword evidence="3" id="KW-0949">S-adenosyl-L-methionine</keyword>
<dbReference type="InterPro" id="IPR012967">
    <property type="entry name" value="COMT_dimerisation"/>
</dbReference>
<evidence type="ECO:0000313" key="8">
    <source>
        <dbReference type="Proteomes" id="UP000051677"/>
    </source>
</evidence>
<protein>
    <submittedName>
        <fullName evidence="7">Hydroxyneurosporene methyltransferase</fullName>
    </submittedName>
</protein>
<dbReference type="SUPFAM" id="SSF46785">
    <property type="entry name" value="Winged helix' DNA-binding domain"/>
    <property type="match status" value="1"/>
</dbReference>
<dbReference type="PROSITE" id="PS51683">
    <property type="entry name" value="SAM_OMT_II"/>
    <property type="match status" value="1"/>
</dbReference>
<evidence type="ECO:0000259" key="6">
    <source>
        <dbReference type="Pfam" id="PF08100"/>
    </source>
</evidence>
<dbReference type="Pfam" id="PF00891">
    <property type="entry name" value="Methyltransf_2"/>
    <property type="match status" value="1"/>
</dbReference>
<dbReference type="InterPro" id="IPR016461">
    <property type="entry name" value="COMT-like"/>
</dbReference>
<name>A0A0Q2LI93_MYCGO</name>
<dbReference type="Gene3D" id="3.40.50.150">
    <property type="entry name" value="Vaccinia Virus protein VP39"/>
    <property type="match status" value="1"/>
</dbReference>
<keyword evidence="2 7" id="KW-0808">Transferase</keyword>
<feature type="active site" description="Proton acceptor" evidence="4">
    <location>
        <position position="272"/>
    </location>
</feature>
<dbReference type="GO" id="GO:0046983">
    <property type="term" value="F:protein dimerization activity"/>
    <property type="evidence" value="ECO:0007669"/>
    <property type="project" value="InterPro"/>
</dbReference>
<dbReference type="PANTHER" id="PTHR43712">
    <property type="entry name" value="PUTATIVE (AFU_ORTHOLOGUE AFUA_4G14580)-RELATED"/>
    <property type="match status" value="1"/>
</dbReference>
<dbReference type="PIRSF" id="PIRSF005739">
    <property type="entry name" value="O-mtase"/>
    <property type="match status" value="1"/>
</dbReference>
<dbReference type="SUPFAM" id="SSF53335">
    <property type="entry name" value="S-adenosyl-L-methionine-dependent methyltransferases"/>
    <property type="match status" value="1"/>
</dbReference>
<evidence type="ECO:0000259" key="5">
    <source>
        <dbReference type="Pfam" id="PF00891"/>
    </source>
</evidence>
<evidence type="ECO:0000256" key="3">
    <source>
        <dbReference type="ARBA" id="ARBA00022691"/>
    </source>
</evidence>
<dbReference type="Gene3D" id="1.10.287.1350">
    <property type="match status" value="1"/>
</dbReference>
<reference evidence="7 8" key="1">
    <citation type="submission" date="2015-10" db="EMBL/GenBank/DDBJ databases">
        <title>Mycobacterium gordonae draft genome assembly.</title>
        <authorList>
            <person name="Ustinova V."/>
            <person name="Smirnova T."/>
            <person name="Blagodatskikh K."/>
            <person name="Varlamov D."/>
            <person name="Larionova E."/>
            <person name="Chernousova L."/>
        </authorList>
    </citation>
    <scope>NUCLEOTIDE SEQUENCE [LARGE SCALE GENOMIC DNA]</scope>
    <source>
        <strain evidence="7 8">CTRI 14-8773</strain>
    </source>
</reference>
<sequence>MQTTRVPPVRLVKLVDRLRYSFYRLHQRLAPRPVVMIELILAGWVSQAIEAAAELGIADALAEGPLRPDDLAAKVGGDPDAVSRLLRALESRGIFRRHPSGAYGLTPLADTLRTDAPGSMAAAAKFYGSPQHREHWSMLAESIRTGRASIPRLRGKEFFDYLGDNPYLAELFNGAMTSISEMAEFPVVAAYDFTPYQTIMDVGGGHGRLLAAILAAAPTARGVLLEIPEVAAGALPLLRKLGVAERVRIETGSFFDGIPAGANLYFLKNIIHDWPDDKAEAILRNLRTAGGVDCTVVLVELVIPEHNREFVGKWVDLEMLLGTDGSRERTAEEYRTLLASAGFRMTRVIPTASPFSLVEAKAC</sequence>
<evidence type="ECO:0000256" key="1">
    <source>
        <dbReference type="ARBA" id="ARBA00022603"/>
    </source>
</evidence>
<dbReference type="OrthoDB" id="4145676at2"/>
<dbReference type="EMBL" id="LKTM01000361">
    <property type="protein sequence ID" value="KQH75993.1"/>
    <property type="molecule type" value="Genomic_DNA"/>
</dbReference>
<evidence type="ECO:0000313" key="7">
    <source>
        <dbReference type="EMBL" id="KQH75993.1"/>
    </source>
</evidence>
<dbReference type="InterPro" id="IPR036388">
    <property type="entry name" value="WH-like_DNA-bd_sf"/>
</dbReference>
<dbReference type="InterPro" id="IPR029063">
    <property type="entry name" value="SAM-dependent_MTases_sf"/>
</dbReference>
<feature type="domain" description="O-methyltransferase C-terminal" evidence="5">
    <location>
        <begin position="136"/>
        <end position="344"/>
    </location>
</feature>
<feature type="domain" description="O-methyltransferase dimerisation" evidence="6">
    <location>
        <begin position="38"/>
        <end position="113"/>
    </location>
</feature>
<evidence type="ECO:0000256" key="4">
    <source>
        <dbReference type="PIRSR" id="PIRSR005739-1"/>
    </source>
</evidence>
<organism evidence="7 8">
    <name type="scientific">Mycobacterium gordonae</name>
    <dbReference type="NCBI Taxonomy" id="1778"/>
    <lineage>
        <taxon>Bacteria</taxon>
        <taxon>Bacillati</taxon>
        <taxon>Actinomycetota</taxon>
        <taxon>Actinomycetes</taxon>
        <taxon>Mycobacteriales</taxon>
        <taxon>Mycobacteriaceae</taxon>
        <taxon>Mycobacterium</taxon>
    </lineage>
</organism>
<evidence type="ECO:0000256" key="2">
    <source>
        <dbReference type="ARBA" id="ARBA00022679"/>
    </source>
</evidence>
<dbReference type="InterPro" id="IPR011991">
    <property type="entry name" value="ArsR-like_HTH"/>
</dbReference>
<dbReference type="CDD" id="cd00090">
    <property type="entry name" value="HTH_ARSR"/>
    <property type="match status" value="1"/>
</dbReference>
<dbReference type="InterPro" id="IPR001077">
    <property type="entry name" value="COMT_C"/>
</dbReference>
<keyword evidence="1 7" id="KW-0489">Methyltransferase</keyword>
<gene>
    <name evidence="7" type="ORF">AO501_18345</name>
</gene>
<dbReference type="Proteomes" id="UP000051677">
    <property type="component" value="Unassembled WGS sequence"/>
</dbReference>
<dbReference type="GO" id="GO:0008171">
    <property type="term" value="F:O-methyltransferase activity"/>
    <property type="evidence" value="ECO:0007669"/>
    <property type="project" value="InterPro"/>
</dbReference>
<dbReference type="AlphaFoldDB" id="A0A0Q2LI93"/>
<dbReference type="InterPro" id="IPR036390">
    <property type="entry name" value="WH_DNA-bd_sf"/>
</dbReference>
<dbReference type="Gene3D" id="1.10.10.10">
    <property type="entry name" value="Winged helix-like DNA-binding domain superfamily/Winged helix DNA-binding domain"/>
    <property type="match status" value="1"/>
</dbReference>
<proteinExistence type="predicted"/>
<dbReference type="PANTHER" id="PTHR43712:SF2">
    <property type="entry name" value="O-METHYLTRANSFERASE CICE"/>
    <property type="match status" value="1"/>
</dbReference>
<dbReference type="GO" id="GO:0032259">
    <property type="term" value="P:methylation"/>
    <property type="evidence" value="ECO:0007669"/>
    <property type="project" value="UniProtKB-KW"/>
</dbReference>
<accession>A0A0Q2LI93</accession>
<comment type="caution">
    <text evidence="7">The sequence shown here is derived from an EMBL/GenBank/DDBJ whole genome shotgun (WGS) entry which is preliminary data.</text>
</comment>
<dbReference type="Pfam" id="PF08100">
    <property type="entry name" value="Dimerisation"/>
    <property type="match status" value="1"/>
</dbReference>